<proteinExistence type="predicted"/>
<dbReference type="AlphaFoldDB" id="A0A833RB31"/>
<keyword evidence="3" id="KW-1185">Reference proteome</keyword>
<reference evidence="2" key="1">
    <citation type="submission" date="2020-01" db="EMBL/GenBank/DDBJ databases">
        <title>Genome sequence of Kobresia littledalei, the first chromosome-level genome in the family Cyperaceae.</title>
        <authorList>
            <person name="Qu G."/>
        </authorList>
    </citation>
    <scope>NUCLEOTIDE SEQUENCE</scope>
    <source>
        <strain evidence="2">C.B.Clarke</strain>
        <tissue evidence="2">Leaf</tissue>
    </source>
</reference>
<keyword evidence="1" id="KW-0472">Membrane</keyword>
<gene>
    <name evidence="2" type="ORF">FCM35_KLT02553</name>
</gene>
<name>A0A833RB31_9POAL</name>
<dbReference type="PANTHER" id="PTHR36785:SF1">
    <property type="entry name" value="OS05G0502500 PROTEIN"/>
    <property type="match status" value="1"/>
</dbReference>
<dbReference type="PANTHER" id="PTHR36785">
    <property type="entry name" value="OS05G0502500 PROTEIN"/>
    <property type="match status" value="1"/>
</dbReference>
<protein>
    <submittedName>
        <fullName evidence="2">Uncharacterized protein</fullName>
    </submittedName>
</protein>
<accession>A0A833RB31</accession>
<evidence type="ECO:0000256" key="1">
    <source>
        <dbReference type="SAM" id="Phobius"/>
    </source>
</evidence>
<evidence type="ECO:0000313" key="3">
    <source>
        <dbReference type="Proteomes" id="UP000623129"/>
    </source>
</evidence>
<dbReference type="OrthoDB" id="1935723at2759"/>
<organism evidence="2 3">
    <name type="scientific">Carex littledalei</name>
    <dbReference type="NCBI Taxonomy" id="544730"/>
    <lineage>
        <taxon>Eukaryota</taxon>
        <taxon>Viridiplantae</taxon>
        <taxon>Streptophyta</taxon>
        <taxon>Embryophyta</taxon>
        <taxon>Tracheophyta</taxon>
        <taxon>Spermatophyta</taxon>
        <taxon>Magnoliopsida</taxon>
        <taxon>Liliopsida</taxon>
        <taxon>Poales</taxon>
        <taxon>Cyperaceae</taxon>
        <taxon>Cyperoideae</taxon>
        <taxon>Cariceae</taxon>
        <taxon>Carex</taxon>
        <taxon>Carex subgen. Euthyceras</taxon>
    </lineage>
</organism>
<comment type="caution">
    <text evidence="2">The sequence shown here is derived from an EMBL/GenBank/DDBJ whole genome shotgun (WGS) entry which is preliminary data.</text>
</comment>
<keyword evidence="1" id="KW-1133">Transmembrane helix</keyword>
<evidence type="ECO:0000313" key="2">
    <source>
        <dbReference type="EMBL" id="KAF3332976.1"/>
    </source>
</evidence>
<sequence>MASTKLSSIFPQCINLPSGLHLKRGYLLPISLLPSAKTFSIRLRTGFSGEKETNLARQASKRRLVLVRANRGFNFNRNGGGGGGGGGWDKANTRRLIGNLAFAAGITYLSVTGQLGWVLDAIVSIWVLAVILPIVGIAAFFYFVGQDIVQSSCPNCGNDFQIFKSSLNDGPQLCPFCSQPFSVQGNEFVRESARFSSEKSPRFTQAFNEFSRRVGREKATSTSTTIVDVEAEVKDAD</sequence>
<feature type="transmembrane region" description="Helical" evidence="1">
    <location>
        <begin position="123"/>
        <end position="144"/>
    </location>
</feature>
<keyword evidence="1" id="KW-0812">Transmembrane</keyword>
<dbReference type="EMBL" id="SWLB01000011">
    <property type="protein sequence ID" value="KAF3332976.1"/>
    <property type="molecule type" value="Genomic_DNA"/>
</dbReference>
<feature type="transmembrane region" description="Helical" evidence="1">
    <location>
        <begin position="96"/>
        <end position="117"/>
    </location>
</feature>
<dbReference type="Proteomes" id="UP000623129">
    <property type="component" value="Unassembled WGS sequence"/>
</dbReference>